<dbReference type="EMBL" id="JBBNAG010000008">
    <property type="protein sequence ID" value="KAK9111974.1"/>
    <property type="molecule type" value="Genomic_DNA"/>
</dbReference>
<dbReference type="Proteomes" id="UP001419268">
    <property type="component" value="Unassembled WGS sequence"/>
</dbReference>
<dbReference type="AlphaFoldDB" id="A0AAP0IAV7"/>
<keyword evidence="2" id="KW-1185">Reference proteome</keyword>
<accession>A0AAP0IAV7</accession>
<reference evidence="1 2" key="1">
    <citation type="submission" date="2024-01" db="EMBL/GenBank/DDBJ databases">
        <title>Genome assemblies of Stephania.</title>
        <authorList>
            <person name="Yang L."/>
        </authorList>
    </citation>
    <scope>NUCLEOTIDE SEQUENCE [LARGE SCALE GENOMIC DNA]</scope>
    <source>
        <strain evidence="1">JXDWG</strain>
        <tissue evidence="1">Leaf</tissue>
    </source>
</reference>
<comment type="caution">
    <text evidence="1">The sequence shown here is derived from an EMBL/GenBank/DDBJ whole genome shotgun (WGS) entry which is preliminary data.</text>
</comment>
<gene>
    <name evidence="1" type="ORF">Scep_019493</name>
</gene>
<evidence type="ECO:0000313" key="1">
    <source>
        <dbReference type="EMBL" id="KAK9111974.1"/>
    </source>
</evidence>
<sequence>MRNFRRMSIWLSSRRDVRSDQLHRTKFQVDDEAMYYNVAETDLDNMTDPITVSFYKFTTQANDYPRACTQWYIPRLSPSTPRVPKAPGKRHHHYELHFAVSLMSWTFRIFQQIPMDLTIRFLPIYPYLFYKLIRPRRPVSRQQPLETLPYFLKIHLVVDQAKQRSATTYEPIECCYTKFCRFWFCCMTIESNKFSKSAGQIRFQFELFIEKFSFFDKKLANSQLLINIESFYYLADVQFYYLHFTTADNKWIVSRNYFGLIDPHGKLKSSEESTDSGYALNNVASKANSYSELESPISIKRAYVQQLESRRSRLSQLEQDL</sequence>
<protein>
    <submittedName>
        <fullName evidence="1">Uncharacterized protein</fullName>
    </submittedName>
</protein>
<organism evidence="1 2">
    <name type="scientific">Stephania cephalantha</name>
    <dbReference type="NCBI Taxonomy" id="152367"/>
    <lineage>
        <taxon>Eukaryota</taxon>
        <taxon>Viridiplantae</taxon>
        <taxon>Streptophyta</taxon>
        <taxon>Embryophyta</taxon>
        <taxon>Tracheophyta</taxon>
        <taxon>Spermatophyta</taxon>
        <taxon>Magnoliopsida</taxon>
        <taxon>Ranunculales</taxon>
        <taxon>Menispermaceae</taxon>
        <taxon>Menispermoideae</taxon>
        <taxon>Cissampelideae</taxon>
        <taxon>Stephania</taxon>
    </lineage>
</organism>
<proteinExistence type="predicted"/>
<name>A0AAP0IAV7_9MAGN</name>
<evidence type="ECO:0000313" key="2">
    <source>
        <dbReference type="Proteomes" id="UP001419268"/>
    </source>
</evidence>